<proteinExistence type="inferred from homology"/>
<dbReference type="PANTHER" id="PTHR23291:SF50">
    <property type="entry name" value="PROTEIN LIFEGUARD 4"/>
    <property type="match status" value="1"/>
</dbReference>
<dbReference type="PANTHER" id="PTHR23291">
    <property type="entry name" value="BAX INHIBITOR-RELATED"/>
    <property type="match status" value="1"/>
</dbReference>
<dbReference type="Pfam" id="PF01027">
    <property type="entry name" value="Bax1-I"/>
    <property type="match status" value="1"/>
</dbReference>
<evidence type="ECO:0000256" key="6">
    <source>
        <dbReference type="RuleBase" id="RU004379"/>
    </source>
</evidence>
<reference evidence="7 8" key="1">
    <citation type="submission" date="2023-05" db="EMBL/GenBank/DDBJ databases">
        <title>Novel species of genus Flectobacillus isolated from stream in China.</title>
        <authorList>
            <person name="Lu H."/>
        </authorList>
    </citation>
    <scope>NUCLEOTIDE SEQUENCE [LARGE SCALE GENOMIC DNA]</scope>
    <source>
        <strain evidence="7 8">KCTC 42575</strain>
    </source>
</reference>
<feature type="transmembrane region" description="Helical" evidence="6">
    <location>
        <begin position="147"/>
        <end position="166"/>
    </location>
</feature>
<name>A0ABT6YBU3_9BACT</name>
<feature type="transmembrane region" description="Helical" evidence="6">
    <location>
        <begin position="123"/>
        <end position="141"/>
    </location>
</feature>
<evidence type="ECO:0000256" key="3">
    <source>
        <dbReference type="ARBA" id="ARBA00022692"/>
    </source>
</evidence>
<accession>A0ABT6YBU3</accession>
<gene>
    <name evidence="7" type="ORF">QM524_17735</name>
</gene>
<dbReference type="InterPro" id="IPR006214">
    <property type="entry name" value="Bax_inhibitor_1-related"/>
</dbReference>
<dbReference type="Proteomes" id="UP001236507">
    <property type="component" value="Unassembled WGS sequence"/>
</dbReference>
<evidence type="ECO:0000313" key="7">
    <source>
        <dbReference type="EMBL" id="MDI9861063.1"/>
    </source>
</evidence>
<evidence type="ECO:0000256" key="5">
    <source>
        <dbReference type="ARBA" id="ARBA00023136"/>
    </source>
</evidence>
<sequence length="214" mass="23625">MTKVFGWMSLALIVTAAVSFGVASTPQIVEIIFSSKFTFYGLMIAEVGVVWWLSSRVASMSATSATVWFFLYSILNGLTLSVIFFVFTADSIVYVFGIAASMFMAMAAYGYYTKKDLTSWGSLLMMGLIGLIIAGVVNIFLRSDMFGMVVSSIGVLIFVGLTAYDTQKIKEMNIIGNEGTDEDHKEAIMGALTLYLDFINLFLYLLRLLGNRRD</sequence>
<dbReference type="CDD" id="cd10432">
    <property type="entry name" value="BI-1-like_bacterial"/>
    <property type="match status" value="1"/>
</dbReference>
<feature type="transmembrane region" description="Helical" evidence="6">
    <location>
        <begin position="66"/>
        <end position="86"/>
    </location>
</feature>
<keyword evidence="3 6" id="KW-0812">Transmembrane</keyword>
<evidence type="ECO:0000256" key="2">
    <source>
        <dbReference type="ARBA" id="ARBA00010350"/>
    </source>
</evidence>
<keyword evidence="4 6" id="KW-1133">Transmembrane helix</keyword>
<evidence type="ECO:0000256" key="4">
    <source>
        <dbReference type="ARBA" id="ARBA00022989"/>
    </source>
</evidence>
<comment type="caution">
    <text evidence="7">The sequence shown here is derived from an EMBL/GenBank/DDBJ whole genome shotgun (WGS) entry which is preliminary data.</text>
</comment>
<comment type="subcellular location">
    <subcellularLocation>
        <location evidence="1">Membrane</location>
        <topology evidence="1">Multi-pass membrane protein</topology>
    </subcellularLocation>
</comment>
<protein>
    <submittedName>
        <fullName evidence="7">Bax inhibitor-1/YccA family protein</fullName>
    </submittedName>
</protein>
<organism evidence="7 8">
    <name type="scientific">Flectobacillus roseus</name>
    <dbReference type="NCBI Taxonomy" id="502259"/>
    <lineage>
        <taxon>Bacteria</taxon>
        <taxon>Pseudomonadati</taxon>
        <taxon>Bacteroidota</taxon>
        <taxon>Cytophagia</taxon>
        <taxon>Cytophagales</taxon>
        <taxon>Flectobacillaceae</taxon>
        <taxon>Flectobacillus</taxon>
    </lineage>
</organism>
<comment type="similarity">
    <text evidence="2 6">Belongs to the BI1 family.</text>
</comment>
<dbReference type="EMBL" id="JASHIF010000017">
    <property type="protein sequence ID" value="MDI9861063.1"/>
    <property type="molecule type" value="Genomic_DNA"/>
</dbReference>
<feature type="transmembrane region" description="Helical" evidence="6">
    <location>
        <begin position="37"/>
        <end position="54"/>
    </location>
</feature>
<keyword evidence="8" id="KW-1185">Reference proteome</keyword>
<evidence type="ECO:0000256" key="1">
    <source>
        <dbReference type="ARBA" id="ARBA00004141"/>
    </source>
</evidence>
<evidence type="ECO:0000313" key="8">
    <source>
        <dbReference type="Proteomes" id="UP001236507"/>
    </source>
</evidence>
<feature type="transmembrane region" description="Helical" evidence="6">
    <location>
        <begin position="187"/>
        <end position="206"/>
    </location>
</feature>
<keyword evidence="5 6" id="KW-0472">Membrane</keyword>
<feature type="transmembrane region" description="Helical" evidence="6">
    <location>
        <begin position="92"/>
        <end position="111"/>
    </location>
</feature>